<dbReference type="SMART" id="SM00173">
    <property type="entry name" value="RAS"/>
    <property type="match status" value="1"/>
</dbReference>
<reference evidence="3 4" key="1">
    <citation type="submission" date="2014-03" db="EMBL/GenBank/DDBJ databases">
        <title>Draft genome of the hookworm Oesophagostomum dentatum.</title>
        <authorList>
            <person name="Mitreva M."/>
        </authorList>
    </citation>
    <scope>NUCLEOTIDE SEQUENCE [LARGE SCALE GENOMIC DNA]</scope>
    <source>
        <strain evidence="3 4">OD-Hann</strain>
    </source>
</reference>
<dbReference type="InterPro" id="IPR020849">
    <property type="entry name" value="Small_GTPase_Ras-type"/>
</dbReference>
<dbReference type="InterPro" id="IPR027417">
    <property type="entry name" value="P-loop_NTPase"/>
</dbReference>
<name>A0A0B1RQ58_OESDE</name>
<sequence>MLSRYISSADGFVVVYSVGSRKSFEHALYLFSQIARVRGVNSIARMLVAAKCDSDYREVSPEEGNTLSAQLSCSFAEASARTNINVYEVGSSENVKAITFSQIFLKLEQGSNIINVASFSNFVLLTSDKSEDS</sequence>
<dbReference type="PROSITE" id="PS51419">
    <property type="entry name" value="RAB"/>
    <property type="match status" value="1"/>
</dbReference>
<accession>A0A0B1RQ58</accession>
<dbReference type="Pfam" id="PF00071">
    <property type="entry name" value="Ras"/>
    <property type="match status" value="1"/>
</dbReference>
<dbReference type="GO" id="GO:0003924">
    <property type="term" value="F:GTPase activity"/>
    <property type="evidence" value="ECO:0007669"/>
    <property type="project" value="InterPro"/>
</dbReference>
<gene>
    <name evidence="3" type="ORF">OESDEN_25221</name>
</gene>
<dbReference type="AlphaFoldDB" id="A0A0B1RQ58"/>
<protein>
    <submittedName>
        <fullName evidence="3">Ras family protein</fullName>
    </submittedName>
</protein>
<proteinExistence type="predicted"/>
<dbReference type="PANTHER" id="PTHR24070">
    <property type="entry name" value="RAS, DI-RAS, AND RHEB FAMILY MEMBERS OF SMALL GTPASE SUPERFAMILY"/>
    <property type="match status" value="1"/>
</dbReference>
<dbReference type="InterPro" id="IPR001806">
    <property type="entry name" value="Small_GTPase"/>
</dbReference>
<keyword evidence="2" id="KW-0342">GTP-binding</keyword>
<dbReference type="PROSITE" id="PS51421">
    <property type="entry name" value="RAS"/>
    <property type="match status" value="1"/>
</dbReference>
<keyword evidence="4" id="KW-1185">Reference proteome</keyword>
<evidence type="ECO:0000256" key="2">
    <source>
        <dbReference type="ARBA" id="ARBA00023134"/>
    </source>
</evidence>
<dbReference type="GO" id="GO:0005525">
    <property type="term" value="F:GTP binding"/>
    <property type="evidence" value="ECO:0007669"/>
    <property type="project" value="UniProtKB-KW"/>
</dbReference>
<evidence type="ECO:0000313" key="4">
    <source>
        <dbReference type="Proteomes" id="UP000053660"/>
    </source>
</evidence>
<dbReference type="Gene3D" id="3.40.50.300">
    <property type="entry name" value="P-loop containing nucleotide triphosphate hydrolases"/>
    <property type="match status" value="1"/>
</dbReference>
<dbReference type="Proteomes" id="UP000053660">
    <property type="component" value="Unassembled WGS sequence"/>
</dbReference>
<organism evidence="3 4">
    <name type="scientific">Oesophagostomum dentatum</name>
    <name type="common">Nodular worm</name>
    <dbReference type="NCBI Taxonomy" id="61180"/>
    <lineage>
        <taxon>Eukaryota</taxon>
        <taxon>Metazoa</taxon>
        <taxon>Ecdysozoa</taxon>
        <taxon>Nematoda</taxon>
        <taxon>Chromadorea</taxon>
        <taxon>Rhabditida</taxon>
        <taxon>Rhabditina</taxon>
        <taxon>Rhabditomorpha</taxon>
        <taxon>Strongyloidea</taxon>
        <taxon>Strongylidae</taxon>
        <taxon>Oesophagostomum</taxon>
    </lineage>
</organism>
<evidence type="ECO:0000313" key="3">
    <source>
        <dbReference type="EMBL" id="KHJ75163.1"/>
    </source>
</evidence>
<keyword evidence="1" id="KW-0547">Nucleotide-binding</keyword>
<dbReference type="GO" id="GO:0016020">
    <property type="term" value="C:membrane"/>
    <property type="evidence" value="ECO:0007669"/>
    <property type="project" value="InterPro"/>
</dbReference>
<dbReference type="SMART" id="SM00175">
    <property type="entry name" value="RAB"/>
    <property type="match status" value="1"/>
</dbReference>
<dbReference type="OrthoDB" id="265044at2759"/>
<dbReference type="SUPFAM" id="SSF52540">
    <property type="entry name" value="P-loop containing nucleoside triphosphate hydrolases"/>
    <property type="match status" value="1"/>
</dbReference>
<dbReference type="EMBL" id="KN613016">
    <property type="protein sequence ID" value="KHJ75163.1"/>
    <property type="molecule type" value="Genomic_DNA"/>
</dbReference>
<dbReference type="GO" id="GO:0007165">
    <property type="term" value="P:signal transduction"/>
    <property type="evidence" value="ECO:0007669"/>
    <property type="project" value="InterPro"/>
</dbReference>
<evidence type="ECO:0000256" key="1">
    <source>
        <dbReference type="ARBA" id="ARBA00022741"/>
    </source>
</evidence>